<proteinExistence type="predicted"/>
<dbReference type="Proteomes" id="UP000887159">
    <property type="component" value="Unassembled WGS sequence"/>
</dbReference>
<protein>
    <submittedName>
        <fullName evidence="1">Uncharacterized protein</fullName>
    </submittedName>
</protein>
<organism evidence="1 2">
    <name type="scientific">Trichonephila clavipes</name>
    <name type="common">Golden silk orbweaver</name>
    <name type="synonym">Nephila clavipes</name>
    <dbReference type="NCBI Taxonomy" id="2585209"/>
    <lineage>
        <taxon>Eukaryota</taxon>
        <taxon>Metazoa</taxon>
        <taxon>Ecdysozoa</taxon>
        <taxon>Arthropoda</taxon>
        <taxon>Chelicerata</taxon>
        <taxon>Arachnida</taxon>
        <taxon>Araneae</taxon>
        <taxon>Araneomorphae</taxon>
        <taxon>Entelegynae</taxon>
        <taxon>Araneoidea</taxon>
        <taxon>Nephilidae</taxon>
        <taxon>Trichonephila</taxon>
    </lineage>
</organism>
<evidence type="ECO:0000313" key="2">
    <source>
        <dbReference type="Proteomes" id="UP000887159"/>
    </source>
</evidence>
<comment type="caution">
    <text evidence="1">The sequence shown here is derived from an EMBL/GenBank/DDBJ whole genome shotgun (WGS) entry which is preliminary data.</text>
</comment>
<gene>
    <name evidence="1" type="ORF">TNCV_4720891</name>
</gene>
<evidence type="ECO:0000313" key="1">
    <source>
        <dbReference type="EMBL" id="GFY28961.1"/>
    </source>
</evidence>
<sequence>MNTDPDWHQVVFSSESRLRLWNHDGRIHVRRSAGESCLLECIIKGRPNTRNYGQGCDFVCWTKSAATYRGKCQANWELQTFEWVACALLQSLGVRRGIEQLLRFQVFGGAFVQLRGDGLKAGRLPQDEVTRSQEDRAATQFAPLSHISDDVDTAPEELQLKLIDRSVKETNAMTLSVFNFFEKKNLYEEIGWEK</sequence>
<accession>A0A8X6W776</accession>
<dbReference type="EMBL" id="BMAU01021387">
    <property type="protein sequence ID" value="GFY28961.1"/>
    <property type="molecule type" value="Genomic_DNA"/>
</dbReference>
<keyword evidence="2" id="KW-1185">Reference proteome</keyword>
<reference evidence="1" key="1">
    <citation type="submission" date="2020-08" db="EMBL/GenBank/DDBJ databases">
        <title>Multicomponent nature underlies the extraordinary mechanical properties of spider dragline silk.</title>
        <authorList>
            <person name="Kono N."/>
            <person name="Nakamura H."/>
            <person name="Mori M."/>
            <person name="Yoshida Y."/>
            <person name="Ohtoshi R."/>
            <person name="Malay A.D."/>
            <person name="Moran D.A.P."/>
            <person name="Tomita M."/>
            <person name="Numata K."/>
            <person name="Arakawa K."/>
        </authorList>
    </citation>
    <scope>NUCLEOTIDE SEQUENCE</scope>
</reference>
<dbReference type="AlphaFoldDB" id="A0A8X6W776"/>
<name>A0A8X6W776_TRICX</name>